<dbReference type="PANTHER" id="PTHR43649">
    <property type="entry name" value="ARABINOSE-BINDING PROTEIN-RELATED"/>
    <property type="match status" value="1"/>
</dbReference>
<reference evidence="2" key="1">
    <citation type="journal article" date="2021" name="PeerJ">
        <title>Extensive microbial diversity within the chicken gut microbiome revealed by metagenomics and culture.</title>
        <authorList>
            <person name="Gilroy R."/>
            <person name="Ravi A."/>
            <person name="Getino M."/>
            <person name="Pursley I."/>
            <person name="Horton D.L."/>
            <person name="Alikhan N.F."/>
            <person name="Baker D."/>
            <person name="Gharbi K."/>
            <person name="Hall N."/>
            <person name="Watson M."/>
            <person name="Adriaenssens E.M."/>
            <person name="Foster-Nyarko E."/>
            <person name="Jarju S."/>
            <person name="Secka A."/>
            <person name="Antonio M."/>
            <person name="Oren A."/>
            <person name="Chaudhuri R.R."/>
            <person name="La Ragione R."/>
            <person name="Hildebrand F."/>
            <person name="Pallen M.J."/>
        </authorList>
    </citation>
    <scope>NUCLEOTIDE SEQUENCE</scope>
    <source>
        <strain evidence="2">CHK185-1770</strain>
    </source>
</reference>
<evidence type="ECO:0000313" key="2">
    <source>
        <dbReference type="EMBL" id="HJB97003.1"/>
    </source>
</evidence>
<organism evidence="2 3">
    <name type="scientific">Candidatus Acutalibacter pullicola</name>
    <dbReference type="NCBI Taxonomy" id="2838417"/>
    <lineage>
        <taxon>Bacteria</taxon>
        <taxon>Bacillati</taxon>
        <taxon>Bacillota</taxon>
        <taxon>Clostridia</taxon>
        <taxon>Eubacteriales</taxon>
        <taxon>Acutalibacteraceae</taxon>
        <taxon>Acutalibacter</taxon>
    </lineage>
</organism>
<dbReference type="Gene3D" id="3.40.190.10">
    <property type="entry name" value="Periplasmic binding protein-like II"/>
    <property type="match status" value="1"/>
</dbReference>
<comment type="caution">
    <text evidence="2">The sequence shown here is derived from an EMBL/GenBank/DDBJ whole genome shotgun (WGS) entry which is preliminary data.</text>
</comment>
<evidence type="ECO:0000256" key="1">
    <source>
        <dbReference type="SAM" id="MobiDB-lite"/>
    </source>
</evidence>
<dbReference type="SUPFAM" id="SSF53850">
    <property type="entry name" value="Periplasmic binding protein-like II"/>
    <property type="match status" value="1"/>
</dbReference>
<gene>
    <name evidence="2" type="ORF">H9710_00285</name>
</gene>
<sequence>MLIGSMSGCQEQEAASSQEESSLSSSQEDAAPEEEPAVLENDGQATTMVVAELFYSQERTQALEEIAAKYMADHPETEIQIRTVETREEMERLVESGEADLCEVSWQDQREFVENGWLLDIDKYVDIWDDVTGLTLAARQVIRSMGVDVAYMLPAVLQQDVLYYRSDWFEDYNQDKEGEDRVYCQTWNDLIAAADKLQDRGECLVFGGKEKLLQVFDSVLWSATSLTPAAHTSAAYLCDSSQHSTLFSLEAAATATEQFVDVMTSAVAEQALEWTEDQAVEAFLQGDAAVLLAGQDQYQRIFSAMEEGSVGVAPYPRGLMSIGILSQQYTGFSLTKWVEHEGNAADFLFYLSNPDNNTHIAKVCSLPPLHKEAPTLDPSLEEEGLSANLLVDERSDLYAFGQEPMRYQAWEEFQTLGEQGLRDLLAGRVSVEELLGQFDAYWSQALEEEGRLWDVE</sequence>
<dbReference type="PANTHER" id="PTHR43649:SF12">
    <property type="entry name" value="DIACETYLCHITOBIOSE BINDING PROTEIN DASA"/>
    <property type="match status" value="1"/>
</dbReference>
<name>A0A9D2MUG1_9FIRM</name>
<dbReference type="Proteomes" id="UP000826793">
    <property type="component" value="Unassembled WGS sequence"/>
</dbReference>
<dbReference type="Pfam" id="PF01547">
    <property type="entry name" value="SBP_bac_1"/>
    <property type="match status" value="1"/>
</dbReference>
<protein>
    <submittedName>
        <fullName evidence="2">Extracellular solute-binding protein</fullName>
    </submittedName>
</protein>
<dbReference type="AlphaFoldDB" id="A0A9D2MUG1"/>
<dbReference type="InterPro" id="IPR006059">
    <property type="entry name" value="SBP"/>
</dbReference>
<proteinExistence type="predicted"/>
<evidence type="ECO:0000313" key="3">
    <source>
        <dbReference type="Proteomes" id="UP000826793"/>
    </source>
</evidence>
<feature type="region of interest" description="Disordered" evidence="1">
    <location>
        <begin position="1"/>
        <end position="42"/>
    </location>
</feature>
<reference evidence="2" key="2">
    <citation type="submission" date="2021-04" db="EMBL/GenBank/DDBJ databases">
        <authorList>
            <person name="Gilroy R."/>
        </authorList>
    </citation>
    <scope>NUCLEOTIDE SEQUENCE</scope>
    <source>
        <strain evidence="2">CHK185-1770</strain>
    </source>
</reference>
<feature type="compositionally biased region" description="Low complexity" evidence="1">
    <location>
        <begin position="10"/>
        <end position="29"/>
    </location>
</feature>
<accession>A0A9D2MUG1</accession>
<dbReference type="InterPro" id="IPR050490">
    <property type="entry name" value="Bact_solute-bd_prot1"/>
</dbReference>
<dbReference type="EMBL" id="DWXG01000003">
    <property type="protein sequence ID" value="HJB97003.1"/>
    <property type="molecule type" value="Genomic_DNA"/>
</dbReference>